<gene>
    <name evidence="1" type="ORF">AAND1436_LOCUS46578</name>
</gene>
<sequence>MVRPSLCQVVVGYRTCFESEAAWGTYAVPWQRGELLLIAIAIALQVSYRCFYDVFIEAGAGQYATEDGGQPPHQAVPEVRLMAQEKSPSAAKVVVEAVEVREFLASGCEGPPARLWHIRPSEPGACLSLRPKMSTPGAGRGAHSFGPEVLYGRVTCADLRRPEGGFVELCSSEGCQKEGCVRIPVMGEGECGGSFTGFAAASWRCVPEDSLDDPV</sequence>
<evidence type="ECO:0000313" key="1">
    <source>
        <dbReference type="EMBL" id="CAD9536549.1"/>
    </source>
</evidence>
<organism evidence="1">
    <name type="scientific">Alexandrium andersonii</name>
    <dbReference type="NCBI Taxonomy" id="327968"/>
    <lineage>
        <taxon>Eukaryota</taxon>
        <taxon>Sar</taxon>
        <taxon>Alveolata</taxon>
        <taxon>Dinophyceae</taxon>
        <taxon>Gonyaulacales</taxon>
        <taxon>Pyrocystaceae</taxon>
        <taxon>Alexandrium</taxon>
    </lineage>
</organism>
<dbReference type="AlphaFoldDB" id="A0A7S2J3J8"/>
<reference evidence="1" key="1">
    <citation type="submission" date="2021-01" db="EMBL/GenBank/DDBJ databases">
        <authorList>
            <person name="Corre E."/>
            <person name="Pelletier E."/>
            <person name="Niang G."/>
            <person name="Scheremetjew M."/>
            <person name="Finn R."/>
            <person name="Kale V."/>
            <person name="Holt S."/>
            <person name="Cochrane G."/>
            <person name="Meng A."/>
            <person name="Brown T."/>
            <person name="Cohen L."/>
        </authorList>
    </citation>
    <scope>NUCLEOTIDE SEQUENCE</scope>
    <source>
        <strain evidence="1">CCMP2222</strain>
    </source>
</reference>
<name>A0A7S2J3J8_9DINO</name>
<protein>
    <submittedName>
        <fullName evidence="1">Uncharacterized protein</fullName>
    </submittedName>
</protein>
<accession>A0A7S2J3J8</accession>
<dbReference type="EMBL" id="HBGQ01097532">
    <property type="protein sequence ID" value="CAD9536549.1"/>
    <property type="molecule type" value="Transcribed_RNA"/>
</dbReference>
<proteinExistence type="predicted"/>